<gene>
    <name evidence="3" type="ORF">FMAN_14161</name>
</gene>
<evidence type="ECO:0000256" key="1">
    <source>
        <dbReference type="SAM" id="MobiDB-lite"/>
    </source>
</evidence>
<proteinExistence type="predicted"/>
<comment type="caution">
    <text evidence="3">The sequence shown here is derived from an EMBL/GenBank/DDBJ whole genome shotgun (WGS) entry which is preliminary data.</text>
</comment>
<feature type="domain" description="DUF3295" evidence="2">
    <location>
        <begin position="1"/>
        <end position="97"/>
    </location>
</feature>
<organism evidence="3 4">
    <name type="scientific">Fusarium mangiferae</name>
    <name type="common">Mango malformation disease fungus</name>
    <dbReference type="NCBI Taxonomy" id="192010"/>
    <lineage>
        <taxon>Eukaryota</taxon>
        <taxon>Fungi</taxon>
        <taxon>Dikarya</taxon>
        <taxon>Ascomycota</taxon>
        <taxon>Pezizomycotina</taxon>
        <taxon>Sordariomycetes</taxon>
        <taxon>Hypocreomycetidae</taxon>
        <taxon>Hypocreales</taxon>
        <taxon>Nectriaceae</taxon>
        <taxon>Fusarium</taxon>
        <taxon>Fusarium fujikuroi species complex</taxon>
    </lineage>
</organism>
<feature type="region of interest" description="Disordered" evidence="1">
    <location>
        <begin position="19"/>
        <end position="221"/>
    </location>
</feature>
<dbReference type="InterPro" id="IPR021711">
    <property type="entry name" value="DUF3295"/>
</dbReference>
<dbReference type="RefSeq" id="XP_041690966.1">
    <property type="nucleotide sequence ID" value="XM_041825603.1"/>
</dbReference>
<feature type="compositionally biased region" description="Polar residues" evidence="1">
    <location>
        <begin position="131"/>
        <end position="146"/>
    </location>
</feature>
<evidence type="ECO:0000313" key="3">
    <source>
        <dbReference type="EMBL" id="CVL08197.1"/>
    </source>
</evidence>
<protein>
    <recommendedName>
        <fullName evidence="2">DUF3295 domain-containing protein</fullName>
    </recommendedName>
</protein>
<name>A0A1L7UK78_FUSMA</name>
<dbReference type="GeneID" id="65093410"/>
<feature type="compositionally biased region" description="Basic and acidic residues" evidence="1">
    <location>
        <begin position="44"/>
        <end position="54"/>
    </location>
</feature>
<dbReference type="EMBL" id="FCQH01000022">
    <property type="protein sequence ID" value="CVL08197.1"/>
    <property type="molecule type" value="Genomic_DNA"/>
</dbReference>
<dbReference type="VEuPathDB" id="FungiDB:FMAN_14161"/>
<sequence>MPELSRSIVSLIDEEVVDSTPVSEIARPRVRRQDSCASTRSKRDHNINSDDSEKMIVPIVKNKGPLSASRCSCRQGSKLPAKSITASEGSSQPSSQSPSRTTVVHGFWPSQIPPPQTIPGAAPSSDEIQERQSSPVSSEQGQSLRNNKPVFQIGSLSKGYGSLQSAAASRHPSSRLSESKKHVSFSNNAMTPIMDYEAAVDSDTDDYNGESAIDDNDDSPD</sequence>
<evidence type="ECO:0000313" key="4">
    <source>
        <dbReference type="Proteomes" id="UP000184255"/>
    </source>
</evidence>
<dbReference type="Pfam" id="PF11702">
    <property type="entry name" value="DUF3295"/>
    <property type="match status" value="1"/>
</dbReference>
<accession>A0A1L7UK78</accession>
<evidence type="ECO:0000259" key="2">
    <source>
        <dbReference type="Pfam" id="PF11702"/>
    </source>
</evidence>
<reference evidence="4" key="1">
    <citation type="journal article" date="2016" name="Genome Biol. Evol.">
        <title>Comparative 'omics' of the Fusarium fujikuroi species complex highlights differences in genetic potential and metabolite synthesis.</title>
        <authorList>
            <person name="Niehaus E.-M."/>
            <person name="Muensterkoetter M."/>
            <person name="Proctor R.H."/>
            <person name="Brown D.W."/>
            <person name="Sharon A."/>
            <person name="Idan Y."/>
            <person name="Oren-Young L."/>
            <person name="Sieber C.M."/>
            <person name="Novak O."/>
            <person name="Pencik A."/>
            <person name="Tarkowska D."/>
            <person name="Hromadova K."/>
            <person name="Freeman S."/>
            <person name="Maymon M."/>
            <person name="Elazar M."/>
            <person name="Youssef S.A."/>
            <person name="El-Shabrawy E.S.M."/>
            <person name="Shalaby A.B.A."/>
            <person name="Houterman P."/>
            <person name="Brock N.L."/>
            <person name="Burkhardt I."/>
            <person name="Tsavkelova E.A."/>
            <person name="Dickschat J.S."/>
            <person name="Galuszka P."/>
            <person name="Gueldener U."/>
            <person name="Tudzynski B."/>
        </authorList>
    </citation>
    <scope>NUCLEOTIDE SEQUENCE [LARGE SCALE GENOMIC DNA]</scope>
    <source>
        <strain evidence="4">MRC7560</strain>
    </source>
</reference>
<feature type="compositionally biased region" description="Acidic residues" evidence="1">
    <location>
        <begin position="198"/>
        <end position="221"/>
    </location>
</feature>
<keyword evidence="4" id="KW-1185">Reference proteome</keyword>
<feature type="compositionally biased region" description="Low complexity" evidence="1">
    <location>
        <begin position="90"/>
        <end position="99"/>
    </location>
</feature>
<dbReference type="AlphaFoldDB" id="A0A1L7UK78"/>
<dbReference type="Proteomes" id="UP000184255">
    <property type="component" value="Unassembled WGS sequence"/>
</dbReference>